<accession>A0A3M0JZB8</accession>
<sequence>MADMKTGIFAKNVQKRLNRAQEKVWTATVFRILLDKISSPQLDKHIMQGVSNCLTGWNQRITVNGLTDWNFWPGLITSACLLGCALDPVVVCGEGETEAVDERQNTEETKAKEKFIGVLRPEEKQEHGAVWRQISVGQA</sequence>
<gene>
    <name evidence="1" type="ORF">DUI87_18694</name>
</gene>
<dbReference type="AlphaFoldDB" id="A0A3M0JZB8"/>
<keyword evidence="2" id="KW-1185">Reference proteome</keyword>
<reference evidence="1 2" key="1">
    <citation type="submission" date="2018-07" db="EMBL/GenBank/DDBJ databases">
        <title>A high quality draft genome assembly of the barn swallow (H. rustica rustica).</title>
        <authorList>
            <person name="Formenti G."/>
            <person name="Chiara M."/>
            <person name="Poveda L."/>
            <person name="Francoijs K.-J."/>
            <person name="Bonisoli-Alquati A."/>
            <person name="Canova L."/>
            <person name="Gianfranceschi L."/>
            <person name="Horner D.S."/>
            <person name="Saino N."/>
        </authorList>
    </citation>
    <scope>NUCLEOTIDE SEQUENCE [LARGE SCALE GENOMIC DNA]</scope>
    <source>
        <strain evidence="1">Chelidonia</strain>
        <tissue evidence="1">Blood</tissue>
    </source>
</reference>
<protein>
    <submittedName>
        <fullName evidence="1">Uncharacterized protein</fullName>
    </submittedName>
</protein>
<evidence type="ECO:0000313" key="1">
    <source>
        <dbReference type="EMBL" id="RMC05501.1"/>
    </source>
</evidence>
<proteinExistence type="predicted"/>
<name>A0A3M0JZB8_HIRRU</name>
<dbReference type="STRING" id="333673.A0A3M0JZB8"/>
<comment type="caution">
    <text evidence="1">The sequence shown here is derived from an EMBL/GenBank/DDBJ whole genome shotgun (WGS) entry which is preliminary data.</text>
</comment>
<dbReference type="Proteomes" id="UP000269221">
    <property type="component" value="Unassembled WGS sequence"/>
</dbReference>
<evidence type="ECO:0000313" key="2">
    <source>
        <dbReference type="Proteomes" id="UP000269221"/>
    </source>
</evidence>
<dbReference type="EMBL" id="QRBI01000123">
    <property type="protein sequence ID" value="RMC05501.1"/>
    <property type="molecule type" value="Genomic_DNA"/>
</dbReference>
<organism evidence="1 2">
    <name type="scientific">Hirundo rustica rustica</name>
    <dbReference type="NCBI Taxonomy" id="333673"/>
    <lineage>
        <taxon>Eukaryota</taxon>
        <taxon>Metazoa</taxon>
        <taxon>Chordata</taxon>
        <taxon>Craniata</taxon>
        <taxon>Vertebrata</taxon>
        <taxon>Euteleostomi</taxon>
        <taxon>Archelosauria</taxon>
        <taxon>Archosauria</taxon>
        <taxon>Dinosauria</taxon>
        <taxon>Saurischia</taxon>
        <taxon>Theropoda</taxon>
        <taxon>Coelurosauria</taxon>
        <taxon>Aves</taxon>
        <taxon>Neognathae</taxon>
        <taxon>Neoaves</taxon>
        <taxon>Telluraves</taxon>
        <taxon>Australaves</taxon>
        <taxon>Passeriformes</taxon>
        <taxon>Sylvioidea</taxon>
        <taxon>Hirundinidae</taxon>
        <taxon>Hirundo</taxon>
    </lineage>
</organism>